<proteinExistence type="inferred from homology"/>
<keyword evidence="4" id="KW-0963">Cytoplasm</keyword>
<keyword evidence="5" id="KW-0479">Metal-binding</keyword>
<evidence type="ECO:0000259" key="9">
    <source>
        <dbReference type="Pfam" id="PF01975"/>
    </source>
</evidence>
<evidence type="ECO:0000313" key="10">
    <source>
        <dbReference type="EMBL" id="MBK9295525.1"/>
    </source>
</evidence>
<evidence type="ECO:0000256" key="8">
    <source>
        <dbReference type="SAM" id="MobiDB-lite"/>
    </source>
</evidence>
<feature type="region of interest" description="Disordered" evidence="8">
    <location>
        <begin position="258"/>
        <end position="301"/>
    </location>
</feature>
<gene>
    <name evidence="10" type="ORF">IPN02_01345</name>
</gene>
<dbReference type="GO" id="GO:0000166">
    <property type="term" value="F:nucleotide binding"/>
    <property type="evidence" value="ECO:0007669"/>
    <property type="project" value="UniProtKB-KW"/>
</dbReference>
<accession>A0A936N8V9</accession>
<dbReference type="Proteomes" id="UP000727993">
    <property type="component" value="Unassembled WGS sequence"/>
</dbReference>
<keyword evidence="6" id="KW-0547">Nucleotide-binding</keyword>
<evidence type="ECO:0000313" key="11">
    <source>
        <dbReference type="Proteomes" id="UP000727993"/>
    </source>
</evidence>
<name>A0A936N8V9_9ACTN</name>
<keyword evidence="7" id="KW-0378">Hydrolase</keyword>
<evidence type="ECO:0000256" key="2">
    <source>
        <dbReference type="ARBA" id="ARBA00011062"/>
    </source>
</evidence>
<dbReference type="GO" id="GO:0004309">
    <property type="term" value="F:exopolyphosphatase activity"/>
    <property type="evidence" value="ECO:0007669"/>
    <property type="project" value="TreeGrafter"/>
</dbReference>
<evidence type="ECO:0000256" key="4">
    <source>
        <dbReference type="ARBA" id="ARBA00022490"/>
    </source>
</evidence>
<dbReference type="PANTHER" id="PTHR30457:SF12">
    <property type="entry name" value="5'_3'-NUCLEOTIDASE SURE"/>
    <property type="match status" value="1"/>
</dbReference>
<sequence length="301" mass="31352">MRIQVTNDDGISSEGLQELVRHLAATEHEIVVIAPDADWSGAGTSLASSGEGYVNLGEIRSERVTIDGAEEVEAHAVAGAPAYTVVVARLGAFGPPPDLIVSGINAGANTGRAVLHSGTVGATLAGQNFGLSGLAISAAETSDGHPWFWPTAAALAVEMLDLVIEAPQRTVLNLNAPACDLEDCRGVRWARLAPFGTMRAAIATDDDDRRQFELQPSGAVPPPDTDVALLLDGFATITTLVGVTEAWTDTTLDEEVDTDDLVSSVRPGADLQPVHRVPDASSPHVLRRPDTAEDPTGSAVS</sequence>
<dbReference type="SUPFAM" id="SSF64167">
    <property type="entry name" value="SurE-like"/>
    <property type="match status" value="1"/>
</dbReference>
<comment type="similarity">
    <text evidence="2">Belongs to the SurE nucleotidase family.</text>
</comment>
<dbReference type="GO" id="GO:0008253">
    <property type="term" value="F:5'-nucleotidase activity"/>
    <property type="evidence" value="ECO:0007669"/>
    <property type="project" value="UniProtKB-EC"/>
</dbReference>
<evidence type="ECO:0000256" key="7">
    <source>
        <dbReference type="ARBA" id="ARBA00022801"/>
    </source>
</evidence>
<dbReference type="InterPro" id="IPR036523">
    <property type="entry name" value="SurE-like_sf"/>
</dbReference>
<protein>
    <recommendedName>
        <fullName evidence="3">5'-nucleotidase</fullName>
        <ecNumber evidence="3">3.1.3.5</ecNumber>
    </recommendedName>
</protein>
<evidence type="ECO:0000256" key="1">
    <source>
        <dbReference type="ARBA" id="ARBA00000815"/>
    </source>
</evidence>
<dbReference type="InterPro" id="IPR030048">
    <property type="entry name" value="SurE"/>
</dbReference>
<dbReference type="InterPro" id="IPR002828">
    <property type="entry name" value="SurE-like_Pase/nucleotidase"/>
</dbReference>
<evidence type="ECO:0000256" key="3">
    <source>
        <dbReference type="ARBA" id="ARBA00012643"/>
    </source>
</evidence>
<organism evidence="10 11">
    <name type="scientific">Candidatus Neomicrothrix subdominans</name>
    <dbReference type="NCBI Taxonomy" id="2954438"/>
    <lineage>
        <taxon>Bacteria</taxon>
        <taxon>Bacillati</taxon>
        <taxon>Actinomycetota</taxon>
        <taxon>Acidimicrobiia</taxon>
        <taxon>Acidimicrobiales</taxon>
        <taxon>Microthrixaceae</taxon>
        <taxon>Candidatus Neomicrothrix</taxon>
    </lineage>
</organism>
<dbReference type="Gene3D" id="3.40.1210.10">
    <property type="entry name" value="Survival protein SurE-like phosphatase/nucleotidase"/>
    <property type="match status" value="1"/>
</dbReference>
<dbReference type="GO" id="GO:0008254">
    <property type="term" value="F:3'-nucleotidase activity"/>
    <property type="evidence" value="ECO:0007669"/>
    <property type="project" value="TreeGrafter"/>
</dbReference>
<dbReference type="AlphaFoldDB" id="A0A936N8V9"/>
<evidence type="ECO:0000256" key="5">
    <source>
        <dbReference type="ARBA" id="ARBA00022723"/>
    </source>
</evidence>
<dbReference type="EMBL" id="JADJZA010000001">
    <property type="protein sequence ID" value="MBK9295525.1"/>
    <property type="molecule type" value="Genomic_DNA"/>
</dbReference>
<reference evidence="10 11" key="1">
    <citation type="submission" date="2020-10" db="EMBL/GenBank/DDBJ databases">
        <title>Connecting structure to function with the recovery of over 1000 high-quality activated sludge metagenome-assembled genomes encoding full-length rRNA genes using long-read sequencing.</title>
        <authorList>
            <person name="Singleton C.M."/>
            <person name="Petriglieri F."/>
            <person name="Kristensen J.M."/>
            <person name="Kirkegaard R.H."/>
            <person name="Michaelsen T.Y."/>
            <person name="Andersen M.H."/>
            <person name="Karst S.M."/>
            <person name="Dueholm M.S."/>
            <person name="Nielsen P.H."/>
            <person name="Albertsen M."/>
        </authorList>
    </citation>
    <scope>NUCLEOTIDE SEQUENCE [LARGE SCALE GENOMIC DNA]</scope>
    <source>
        <strain evidence="10">Lyne_18-Q3-R50-59_MAXAC.006</strain>
    </source>
</reference>
<evidence type="ECO:0000256" key="6">
    <source>
        <dbReference type="ARBA" id="ARBA00022741"/>
    </source>
</evidence>
<comment type="catalytic activity">
    <reaction evidence="1">
        <text>a ribonucleoside 5'-phosphate + H2O = a ribonucleoside + phosphate</text>
        <dbReference type="Rhea" id="RHEA:12484"/>
        <dbReference type="ChEBI" id="CHEBI:15377"/>
        <dbReference type="ChEBI" id="CHEBI:18254"/>
        <dbReference type="ChEBI" id="CHEBI:43474"/>
        <dbReference type="ChEBI" id="CHEBI:58043"/>
        <dbReference type="EC" id="3.1.3.5"/>
    </reaction>
</comment>
<dbReference type="Pfam" id="PF01975">
    <property type="entry name" value="SurE"/>
    <property type="match status" value="1"/>
</dbReference>
<feature type="domain" description="Survival protein SurE-like phosphatase/nucleotidase" evidence="9">
    <location>
        <begin position="3"/>
        <end position="193"/>
    </location>
</feature>
<dbReference type="GO" id="GO:0046872">
    <property type="term" value="F:metal ion binding"/>
    <property type="evidence" value="ECO:0007669"/>
    <property type="project" value="UniProtKB-KW"/>
</dbReference>
<dbReference type="PANTHER" id="PTHR30457">
    <property type="entry name" value="5'-NUCLEOTIDASE SURE"/>
    <property type="match status" value="1"/>
</dbReference>
<comment type="caution">
    <text evidence="10">The sequence shown here is derived from an EMBL/GenBank/DDBJ whole genome shotgun (WGS) entry which is preliminary data.</text>
</comment>
<dbReference type="EC" id="3.1.3.5" evidence="3"/>